<organism evidence="8 9">
    <name type="scientific">Glossina palpalis gambiensis</name>
    <dbReference type="NCBI Taxonomy" id="67801"/>
    <lineage>
        <taxon>Eukaryota</taxon>
        <taxon>Metazoa</taxon>
        <taxon>Ecdysozoa</taxon>
        <taxon>Arthropoda</taxon>
        <taxon>Hexapoda</taxon>
        <taxon>Insecta</taxon>
        <taxon>Pterygota</taxon>
        <taxon>Neoptera</taxon>
        <taxon>Endopterygota</taxon>
        <taxon>Diptera</taxon>
        <taxon>Brachycera</taxon>
        <taxon>Muscomorpha</taxon>
        <taxon>Hippoboscoidea</taxon>
        <taxon>Glossinidae</taxon>
        <taxon>Glossina</taxon>
    </lineage>
</organism>
<dbReference type="Proteomes" id="UP000092460">
    <property type="component" value="Unassembled WGS sequence"/>
</dbReference>
<evidence type="ECO:0000256" key="1">
    <source>
        <dbReference type="ARBA" id="ARBA00004123"/>
    </source>
</evidence>
<keyword evidence="2" id="KW-0217">Developmental protein</keyword>
<evidence type="ECO:0000256" key="3">
    <source>
        <dbReference type="ARBA" id="ARBA00023125"/>
    </source>
</evidence>
<accession>A0A1B0AL42</accession>
<reference evidence="8" key="2">
    <citation type="submission" date="2020-05" db="UniProtKB">
        <authorList>
            <consortium name="EnsemblMetazoa"/>
        </authorList>
    </citation>
    <scope>IDENTIFICATION</scope>
    <source>
        <strain evidence="8">IAEA</strain>
    </source>
</reference>
<evidence type="ECO:0000259" key="7">
    <source>
        <dbReference type="PROSITE" id="PS50039"/>
    </source>
</evidence>
<dbReference type="EnsemblMetazoa" id="GPPI000553-RA">
    <property type="protein sequence ID" value="GPPI000553-PA"/>
    <property type="gene ID" value="GPPI000553"/>
</dbReference>
<dbReference type="GO" id="GO:0000981">
    <property type="term" value="F:DNA-binding transcription factor activity, RNA polymerase II-specific"/>
    <property type="evidence" value="ECO:0007669"/>
    <property type="project" value="TreeGrafter"/>
</dbReference>
<dbReference type="PANTHER" id="PTHR46262:SF2">
    <property type="entry name" value="FORKHEAD BOX PROTEIN BINIOU"/>
    <property type="match status" value="1"/>
</dbReference>
<dbReference type="GO" id="GO:0005634">
    <property type="term" value="C:nucleus"/>
    <property type="evidence" value="ECO:0007669"/>
    <property type="project" value="UniProtKB-SubCell"/>
</dbReference>
<feature type="transmembrane region" description="Helical" evidence="6">
    <location>
        <begin position="250"/>
        <end position="271"/>
    </location>
</feature>
<keyword evidence="6" id="KW-1133">Transmembrane helix</keyword>
<keyword evidence="6" id="KW-0812">Transmembrane</keyword>
<evidence type="ECO:0000256" key="6">
    <source>
        <dbReference type="SAM" id="Phobius"/>
    </source>
</evidence>
<dbReference type="InterPro" id="IPR036390">
    <property type="entry name" value="WH_DNA-bd_sf"/>
</dbReference>
<name>A0A1B0AL42_9MUSC</name>
<dbReference type="SUPFAM" id="SSF46785">
    <property type="entry name" value="Winged helix' DNA-binding domain"/>
    <property type="match status" value="1"/>
</dbReference>
<dbReference type="InterPro" id="IPR036388">
    <property type="entry name" value="WH-like_DNA-bd_sf"/>
</dbReference>
<sequence length="292" mass="31843">MTKKKRKKKRQKITKIAVTFFCFCSSIYFRFEFCNGNYVGWKNSVRHNLSLNDCFKKLPKSMGVGKPGKGSYWTIAENSAYMFHDEGSLRRRPRGYKAKMKGKPYATTNGFYSNSSFDTGMDNGNFYGTQGGFSGYEYPNTLVTGSFDNWCPSHSHAHAQNSLSQYPNLAVASSSGALRTNNATPPLAHSIANISGSDSPSVPSITIATTSSLQSANPNLDYATASLVAASTGYAYGGGGGTYNMENGKYSFIISFIAYAHMLIYVLSFIISSKMGDLVNHVISTNKIALTS</sequence>
<dbReference type="InterPro" id="IPR001766">
    <property type="entry name" value="Fork_head_dom"/>
</dbReference>
<evidence type="ECO:0000256" key="4">
    <source>
        <dbReference type="ARBA" id="ARBA00023242"/>
    </source>
</evidence>
<keyword evidence="9" id="KW-1185">Reference proteome</keyword>
<dbReference type="PROSITE" id="PS00658">
    <property type="entry name" value="FORK_HEAD_2"/>
    <property type="match status" value="1"/>
</dbReference>
<dbReference type="InterPro" id="IPR030456">
    <property type="entry name" value="TF_fork_head_CS_2"/>
</dbReference>
<reference evidence="9" key="1">
    <citation type="submission" date="2015-01" db="EMBL/GenBank/DDBJ databases">
        <authorList>
            <person name="Aksoy S."/>
            <person name="Warren W."/>
            <person name="Wilson R.K."/>
        </authorList>
    </citation>
    <scope>NUCLEOTIDE SEQUENCE [LARGE SCALE GENOMIC DNA]</scope>
    <source>
        <strain evidence="9">IAEA</strain>
    </source>
</reference>
<keyword evidence="3 5" id="KW-0238">DNA-binding</keyword>
<keyword evidence="6" id="KW-0472">Membrane</keyword>
<feature type="DNA-binding region" description="Fork-head" evidence="5">
    <location>
        <begin position="28"/>
        <end position="94"/>
    </location>
</feature>
<dbReference type="STRING" id="67801.A0A1B0AL42"/>
<evidence type="ECO:0000256" key="2">
    <source>
        <dbReference type="ARBA" id="ARBA00022473"/>
    </source>
</evidence>
<dbReference type="SMART" id="SM00339">
    <property type="entry name" value="FH"/>
    <property type="match status" value="1"/>
</dbReference>
<dbReference type="EMBL" id="JXJN01029874">
    <property type="status" value="NOT_ANNOTATED_CDS"/>
    <property type="molecule type" value="Genomic_DNA"/>
</dbReference>
<dbReference type="Gene3D" id="1.10.10.10">
    <property type="entry name" value="Winged helix-like DNA-binding domain superfamily/Winged helix DNA-binding domain"/>
    <property type="match status" value="1"/>
</dbReference>
<dbReference type="InterPro" id="IPR051770">
    <property type="entry name" value="Forkhead_box_regulator"/>
</dbReference>
<protein>
    <recommendedName>
        <fullName evidence="7">Fork-head domain-containing protein</fullName>
    </recommendedName>
</protein>
<keyword evidence="4 5" id="KW-0539">Nucleus</keyword>
<feature type="domain" description="Fork-head" evidence="7">
    <location>
        <begin position="28"/>
        <end position="94"/>
    </location>
</feature>
<comment type="subcellular location">
    <subcellularLocation>
        <location evidence="1 5">Nucleus</location>
    </subcellularLocation>
</comment>
<evidence type="ECO:0000313" key="8">
    <source>
        <dbReference type="EnsemblMetazoa" id="GPPI000553-PA"/>
    </source>
</evidence>
<dbReference type="PROSITE" id="PS50039">
    <property type="entry name" value="FORK_HEAD_3"/>
    <property type="match status" value="1"/>
</dbReference>
<proteinExistence type="predicted"/>
<evidence type="ECO:0000256" key="5">
    <source>
        <dbReference type="PROSITE-ProRule" id="PRU00089"/>
    </source>
</evidence>
<dbReference type="AlphaFoldDB" id="A0A1B0AL42"/>
<dbReference type="GO" id="GO:0000978">
    <property type="term" value="F:RNA polymerase II cis-regulatory region sequence-specific DNA binding"/>
    <property type="evidence" value="ECO:0007669"/>
    <property type="project" value="TreeGrafter"/>
</dbReference>
<dbReference type="GO" id="GO:0009887">
    <property type="term" value="P:animal organ morphogenesis"/>
    <property type="evidence" value="ECO:0007669"/>
    <property type="project" value="TreeGrafter"/>
</dbReference>
<dbReference type="VEuPathDB" id="VectorBase:GPPI000553"/>
<evidence type="ECO:0000313" key="9">
    <source>
        <dbReference type="Proteomes" id="UP000092460"/>
    </source>
</evidence>
<dbReference type="Pfam" id="PF00250">
    <property type="entry name" value="Forkhead"/>
    <property type="match status" value="1"/>
</dbReference>
<dbReference type="PANTHER" id="PTHR46262">
    <property type="entry name" value="FORKHEAD BOX PROTEIN BINIOU"/>
    <property type="match status" value="1"/>
</dbReference>